<evidence type="ECO:0000256" key="3">
    <source>
        <dbReference type="ARBA" id="ARBA00022989"/>
    </source>
</evidence>
<evidence type="ECO:0000256" key="5">
    <source>
        <dbReference type="SAM" id="Phobius"/>
    </source>
</evidence>
<dbReference type="PANTHER" id="PTHR32322:SF2">
    <property type="entry name" value="EAMA DOMAIN-CONTAINING PROTEIN"/>
    <property type="match status" value="1"/>
</dbReference>
<dbReference type="InterPro" id="IPR000620">
    <property type="entry name" value="EamA_dom"/>
</dbReference>
<dbReference type="Proteomes" id="UP001500837">
    <property type="component" value="Unassembled WGS sequence"/>
</dbReference>
<dbReference type="Pfam" id="PF00892">
    <property type="entry name" value="EamA"/>
    <property type="match status" value="2"/>
</dbReference>
<feature type="transmembrane region" description="Helical" evidence="5">
    <location>
        <begin position="160"/>
        <end position="183"/>
    </location>
</feature>
<dbReference type="PANTHER" id="PTHR32322">
    <property type="entry name" value="INNER MEMBRANE TRANSPORTER"/>
    <property type="match status" value="1"/>
</dbReference>
<feature type="transmembrane region" description="Helical" evidence="5">
    <location>
        <begin position="105"/>
        <end position="125"/>
    </location>
</feature>
<feature type="transmembrane region" description="Helical" evidence="5">
    <location>
        <begin position="228"/>
        <end position="248"/>
    </location>
</feature>
<feature type="transmembrane region" description="Helical" evidence="5">
    <location>
        <begin position="284"/>
        <end position="304"/>
    </location>
</feature>
<comment type="subcellular location">
    <subcellularLocation>
        <location evidence="1">Membrane</location>
        <topology evidence="1">Multi-pass membrane protein</topology>
    </subcellularLocation>
</comment>
<protein>
    <submittedName>
        <fullName evidence="7">DMT family transporter</fullName>
    </submittedName>
</protein>
<evidence type="ECO:0000313" key="7">
    <source>
        <dbReference type="EMBL" id="GAA0308488.1"/>
    </source>
</evidence>
<evidence type="ECO:0000313" key="8">
    <source>
        <dbReference type="Proteomes" id="UP001500837"/>
    </source>
</evidence>
<comment type="caution">
    <text evidence="7">The sequence shown here is derived from an EMBL/GenBank/DDBJ whole genome shotgun (WGS) entry which is preliminary data.</text>
</comment>
<dbReference type="EMBL" id="BAAABL010000067">
    <property type="protein sequence ID" value="GAA0308488.1"/>
    <property type="molecule type" value="Genomic_DNA"/>
</dbReference>
<evidence type="ECO:0000256" key="1">
    <source>
        <dbReference type="ARBA" id="ARBA00004141"/>
    </source>
</evidence>
<feature type="domain" description="EamA" evidence="6">
    <location>
        <begin position="165"/>
        <end position="300"/>
    </location>
</feature>
<organism evidence="7 8">
    <name type="scientific">Halarchaeum salinum</name>
    <dbReference type="NCBI Taxonomy" id="489912"/>
    <lineage>
        <taxon>Archaea</taxon>
        <taxon>Methanobacteriati</taxon>
        <taxon>Methanobacteriota</taxon>
        <taxon>Stenosarchaea group</taxon>
        <taxon>Halobacteria</taxon>
        <taxon>Halobacteriales</taxon>
        <taxon>Halobacteriaceae</taxon>
    </lineage>
</organism>
<proteinExistence type="predicted"/>
<reference evidence="7 8" key="1">
    <citation type="journal article" date="2019" name="Int. J. Syst. Evol. Microbiol.">
        <title>The Global Catalogue of Microorganisms (GCM) 10K type strain sequencing project: providing services to taxonomists for standard genome sequencing and annotation.</title>
        <authorList>
            <consortium name="The Broad Institute Genomics Platform"/>
            <consortium name="The Broad Institute Genome Sequencing Center for Infectious Disease"/>
            <person name="Wu L."/>
            <person name="Ma J."/>
        </authorList>
    </citation>
    <scope>NUCLEOTIDE SEQUENCE [LARGE SCALE GENOMIC DNA]</scope>
    <source>
        <strain evidence="7 8">JCM 16330</strain>
    </source>
</reference>
<feature type="transmembrane region" description="Helical" evidence="5">
    <location>
        <begin position="80"/>
        <end position="99"/>
    </location>
</feature>
<dbReference type="InterPro" id="IPR050638">
    <property type="entry name" value="AA-Vitamin_Transporters"/>
</dbReference>
<sequence length="324" mass="33405">MDGYKPPDGVRVDVTARRDAALYLGLAASWGTAFVATDAALDTVPPVPLAAIRFDLAALALFVVVLATGRASRPRGRGDWAPILIGGICNIGLHHALLFAGQRSVSPAVAATLLGLVPVLTPVATRLTRADEGLTRRGVVGILVGFAGVILIANPDPSNLTASVGAALVLASAAVWTVGAVFTDEDDAALGGLALQAWTLLVGALALDAAAFVLPGQSFAAAAFPPATVGWVLYLAFVPGAIGFLVYFRLLDRLGPIEMGLIEYVIPPFAALFGWWLLGDTIDAATVGGFVAILIGFCLLKAGVLRRRLYERVAPAGASASETD</sequence>
<keyword evidence="3 5" id="KW-1133">Transmembrane helix</keyword>
<feature type="transmembrane region" description="Helical" evidence="5">
    <location>
        <begin position="21"/>
        <end position="41"/>
    </location>
</feature>
<gene>
    <name evidence="7" type="ORF">GCM10009066_22620</name>
</gene>
<feature type="transmembrane region" description="Helical" evidence="5">
    <location>
        <begin position="195"/>
        <end position="216"/>
    </location>
</feature>
<feature type="transmembrane region" description="Helical" evidence="5">
    <location>
        <begin position="47"/>
        <end position="68"/>
    </location>
</feature>
<name>A0AAV3S9I5_9EURY</name>
<feature type="transmembrane region" description="Helical" evidence="5">
    <location>
        <begin position="137"/>
        <end position="154"/>
    </location>
</feature>
<keyword evidence="8" id="KW-1185">Reference proteome</keyword>
<evidence type="ECO:0000259" key="6">
    <source>
        <dbReference type="Pfam" id="PF00892"/>
    </source>
</evidence>
<dbReference type="GO" id="GO:0016020">
    <property type="term" value="C:membrane"/>
    <property type="evidence" value="ECO:0007669"/>
    <property type="project" value="UniProtKB-SubCell"/>
</dbReference>
<accession>A0AAV3S9I5</accession>
<evidence type="ECO:0000256" key="2">
    <source>
        <dbReference type="ARBA" id="ARBA00022692"/>
    </source>
</evidence>
<dbReference type="InterPro" id="IPR037185">
    <property type="entry name" value="EmrE-like"/>
</dbReference>
<evidence type="ECO:0000256" key="4">
    <source>
        <dbReference type="ARBA" id="ARBA00023136"/>
    </source>
</evidence>
<feature type="domain" description="EamA" evidence="6">
    <location>
        <begin position="22"/>
        <end position="152"/>
    </location>
</feature>
<keyword evidence="2 5" id="KW-0812">Transmembrane</keyword>
<dbReference type="AlphaFoldDB" id="A0AAV3S9I5"/>
<feature type="transmembrane region" description="Helical" evidence="5">
    <location>
        <begin position="260"/>
        <end position="278"/>
    </location>
</feature>
<keyword evidence="4 5" id="KW-0472">Membrane</keyword>
<dbReference type="SUPFAM" id="SSF103481">
    <property type="entry name" value="Multidrug resistance efflux transporter EmrE"/>
    <property type="match status" value="2"/>
</dbReference>